<evidence type="ECO:0000256" key="2">
    <source>
        <dbReference type="ARBA" id="ARBA00022801"/>
    </source>
</evidence>
<proteinExistence type="inferred from homology"/>
<dbReference type="AlphaFoldDB" id="A0A424YFX9"/>
<dbReference type="PANTHER" id="PTHR11717">
    <property type="entry name" value="LOW MOLECULAR WEIGHT PROTEIN TYROSINE PHOSPHATASE"/>
    <property type="match status" value="1"/>
</dbReference>
<comment type="caution">
    <text evidence="6">The sequence shown here is derived from an EMBL/GenBank/DDBJ whole genome shotgun (WGS) entry which is preliminary data.</text>
</comment>
<dbReference type="GO" id="GO:0004725">
    <property type="term" value="F:protein tyrosine phosphatase activity"/>
    <property type="evidence" value="ECO:0007669"/>
    <property type="project" value="InterPro"/>
</dbReference>
<evidence type="ECO:0000313" key="6">
    <source>
        <dbReference type="EMBL" id="RQD76744.1"/>
    </source>
</evidence>
<dbReference type="InterPro" id="IPR050438">
    <property type="entry name" value="LMW_PTPase"/>
</dbReference>
<keyword evidence="3" id="KW-0904">Protein phosphatase</keyword>
<name>A0A424YFX9_9FIRM</name>
<accession>A0A424YFX9</accession>
<feature type="active site" description="Proton donor" evidence="4">
    <location>
        <position position="133"/>
    </location>
</feature>
<reference evidence="6 7" key="1">
    <citation type="submission" date="2018-08" db="EMBL/GenBank/DDBJ databases">
        <title>The metabolism and importance of syntrophic acetate oxidation coupled to methane or sulfide production in haloalkaline environments.</title>
        <authorList>
            <person name="Timmers P.H.A."/>
            <person name="Vavourakis C.D."/>
            <person name="Sorokin D.Y."/>
            <person name="Sinninghe Damste J.S."/>
            <person name="Muyzer G."/>
            <person name="Stams A.J.M."/>
            <person name="Plugge C.M."/>
        </authorList>
    </citation>
    <scope>NUCLEOTIDE SEQUENCE [LARGE SCALE GENOMIC DNA]</scope>
    <source>
        <strain evidence="6">MSAO_Bac1</strain>
    </source>
</reference>
<protein>
    <submittedName>
        <fullName evidence="6">Low molecular weight protein arginine phosphatase</fullName>
    </submittedName>
</protein>
<evidence type="ECO:0000313" key="7">
    <source>
        <dbReference type="Proteomes" id="UP000285138"/>
    </source>
</evidence>
<organism evidence="6 7">
    <name type="scientific">Candidatus Syntrophonatronum acetioxidans</name>
    <dbReference type="NCBI Taxonomy" id="1795816"/>
    <lineage>
        <taxon>Bacteria</taxon>
        <taxon>Bacillati</taxon>
        <taxon>Bacillota</taxon>
        <taxon>Clostridia</taxon>
        <taxon>Eubacteriales</taxon>
        <taxon>Syntrophomonadaceae</taxon>
        <taxon>Candidatus Syntrophonatronum</taxon>
    </lineage>
</organism>
<dbReference type="Proteomes" id="UP000285138">
    <property type="component" value="Unassembled WGS sequence"/>
</dbReference>
<dbReference type="PANTHER" id="PTHR11717:SF31">
    <property type="entry name" value="LOW MOLECULAR WEIGHT PROTEIN-TYROSINE-PHOSPHATASE ETP-RELATED"/>
    <property type="match status" value="1"/>
</dbReference>
<dbReference type="SMART" id="SM00226">
    <property type="entry name" value="LMWPc"/>
    <property type="match status" value="1"/>
</dbReference>
<dbReference type="Gene3D" id="3.40.50.2300">
    <property type="match status" value="1"/>
</dbReference>
<feature type="active site" description="Nucleophile" evidence="4">
    <location>
        <position position="13"/>
    </location>
</feature>
<dbReference type="InterPro" id="IPR036196">
    <property type="entry name" value="Ptyr_pPase_sf"/>
</dbReference>
<evidence type="ECO:0000259" key="5">
    <source>
        <dbReference type="SMART" id="SM00226"/>
    </source>
</evidence>
<evidence type="ECO:0000256" key="4">
    <source>
        <dbReference type="PIRSR" id="PIRSR617867-1"/>
    </source>
</evidence>
<gene>
    <name evidence="6" type="ORF">D5R97_03950</name>
</gene>
<dbReference type="PRINTS" id="PR00719">
    <property type="entry name" value="LMWPTPASE"/>
</dbReference>
<evidence type="ECO:0000256" key="3">
    <source>
        <dbReference type="ARBA" id="ARBA00022912"/>
    </source>
</evidence>
<dbReference type="CDD" id="cd16344">
    <property type="entry name" value="LMWPAP"/>
    <property type="match status" value="1"/>
</dbReference>
<comment type="similarity">
    <text evidence="1">Belongs to the low molecular weight phosphotyrosine protein phosphatase family.</text>
</comment>
<dbReference type="EMBL" id="QZAA01000111">
    <property type="protein sequence ID" value="RQD76744.1"/>
    <property type="molecule type" value="Genomic_DNA"/>
</dbReference>
<dbReference type="InterPro" id="IPR017867">
    <property type="entry name" value="Tyr_phospatase_low_mol_wt"/>
</dbReference>
<dbReference type="InterPro" id="IPR023485">
    <property type="entry name" value="Ptyr_pPase"/>
</dbReference>
<sequence>MKEKEKKKILFVCTGNTCRSIMAQALAQKDLEDFEEETGKDLEFYSAGLAALPGEGASPPARQVLEEEGIKVDHHQARLLTPSLVEEAFLVLTMTLRHKETILALMPQAEHKVFTLKEFLLKEGERGPLNVDDPFGQSVESYREIQEEFKKILPRLIDKIKRKD</sequence>
<feature type="active site" evidence="4">
    <location>
        <position position="19"/>
    </location>
</feature>
<keyword evidence="2" id="KW-0378">Hydrolase</keyword>
<feature type="domain" description="Phosphotyrosine protein phosphatase I" evidence="5">
    <location>
        <begin position="7"/>
        <end position="159"/>
    </location>
</feature>
<dbReference type="SUPFAM" id="SSF52788">
    <property type="entry name" value="Phosphotyrosine protein phosphatases I"/>
    <property type="match status" value="1"/>
</dbReference>
<evidence type="ECO:0000256" key="1">
    <source>
        <dbReference type="ARBA" id="ARBA00011063"/>
    </source>
</evidence>
<dbReference type="Pfam" id="PF01451">
    <property type="entry name" value="LMWPc"/>
    <property type="match status" value="1"/>
</dbReference>